<dbReference type="GO" id="GO:0016810">
    <property type="term" value="F:hydrolase activity, acting on carbon-nitrogen (but not peptide) bonds"/>
    <property type="evidence" value="ECO:0007669"/>
    <property type="project" value="InterPro"/>
</dbReference>
<evidence type="ECO:0000256" key="3">
    <source>
        <dbReference type="ARBA" id="ARBA00010973"/>
    </source>
</evidence>
<dbReference type="GO" id="GO:0005975">
    <property type="term" value="P:carbohydrate metabolic process"/>
    <property type="evidence" value="ECO:0007669"/>
    <property type="project" value="InterPro"/>
</dbReference>
<dbReference type="PANTHER" id="PTHR34216">
    <property type="match status" value="1"/>
</dbReference>
<proteinExistence type="inferred from homology"/>
<dbReference type="PANTHER" id="PTHR34216:SF3">
    <property type="entry name" value="POLY-BETA-1,6-N-ACETYL-D-GLUCOSAMINE N-DEACETYLASE"/>
    <property type="match status" value="1"/>
</dbReference>
<dbReference type="GO" id="GO:0005576">
    <property type="term" value="C:extracellular region"/>
    <property type="evidence" value="ECO:0007669"/>
    <property type="project" value="UniProtKB-SubCell"/>
</dbReference>
<dbReference type="RefSeq" id="WP_085885340.1">
    <property type="nucleotide sequence ID" value="NZ_FWFR01000004.1"/>
</dbReference>
<comment type="subcellular location">
    <subcellularLocation>
        <location evidence="2">Secreted</location>
    </subcellularLocation>
</comment>
<name>A0A1Y5TYM4_9PROT</name>
<organism evidence="8 9">
    <name type="scientific">Oceanibacterium hippocampi</name>
    <dbReference type="NCBI Taxonomy" id="745714"/>
    <lineage>
        <taxon>Bacteria</taxon>
        <taxon>Pseudomonadati</taxon>
        <taxon>Pseudomonadota</taxon>
        <taxon>Alphaproteobacteria</taxon>
        <taxon>Sneathiellales</taxon>
        <taxon>Sneathiellaceae</taxon>
        <taxon>Oceanibacterium</taxon>
    </lineage>
</organism>
<keyword evidence="9" id="KW-1185">Reference proteome</keyword>
<sequence length="300" mass="33623">MALRLSMWEKNWPEVGAALRGGAPGFLFMRKPQDIGNNVPVFCYHTVEREAFVADLDFLAANGYRTMSADGLLSHMMGEEPAPARSVVLTFDDGARNLYEVVYPALKQRGMVGVAFVCAGLHKEPGEQAAIINGHAGIVPPLDWVQMREMHRDGVIDFQSHGLRHAPVPDWPEQATLLGVSDDWIELVELPETSVRDEFARARAILEEKLDKTVLHLAFPCYKGTEEGLRIVADCGYRAAWWGVMAGRAFNRPGDSPWQVTRWSGEFVRRLPGEGRRPLDRILWDRYGGTLDRVLGTVRK</sequence>
<feature type="domain" description="NodB homology" evidence="7">
    <location>
        <begin position="85"/>
        <end position="300"/>
    </location>
</feature>
<gene>
    <name evidence="8" type="ORF">OCH7691_04009</name>
</gene>
<dbReference type="SUPFAM" id="SSF88713">
    <property type="entry name" value="Glycoside hydrolase/deacetylase"/>
    <property type="match status" value="1"/>
</dbReference>
<evidence type="ECO:0000256" key="1">
    <source>
        <dbReference type="ARBA" id="ARBA00003236"/>
    </source>
</evidence>
<dbReference type="Pfam" id="PF01522">
    <property type="entry name" value="Polysacc_deac_1"/>
    <property type="match status" value="1"/>
</dbReference>
<accession>A0A1Y5TYM4</accession>
<dbReference type="FunCoup" id="A0A1Y5TYM4">
    <property type="interactions" value="78"/>
</dbReference>
<dbReference type="Gene3D" id="3.20.20.370">
    <property type="entry name" value="Glycoside hydrolase/deacetylase"/>
    <property type="match status" value="1"/>
</dbReference>
<comment type="function">
    <text evidence="1">Is involved in generating a small heat-stable compound (Nod), an acylated oligomer of N-acetylglucosamine, that stimulates mitosis in various plant protoplasts.</text>
</comment>
<dbReference type="Proteomes" id="UP000193200">
    <property type="component" value="Unassembled WGS sequence"/>
</dbReference>
<evidence type="ECO:0000313" key="8">
    <source>
        <dbReference type="EMBL" id="SLN75978.1"/>
    </source>
</evidence>
<evidence type="ECO:0000259" key="7">
    <source>
        <dbReference type="PROSITE" id="PS51677"/>
    </source>
</evidence>
<evidence type="ECO:0000256" key="2">
    <source>
        <dbReference type="ARBA" id="ARBA00004613"/>
    </source>
</evidence>
<dbReference type="CDD" id="cd10918">
    <property type="entry name" value="CE4_NodB_like_5s_6s"/>
    <property type="match status" value="1"/>
</dbReference>
<dbReference type="InterPro" id="IPR002509">
    <property type="entry name" value="NODB_dom"/>
</dbReference>
<dbReference type="PROSITE" id="PS51677">
    <property type="entry name" value="NODB"/>
    <property type="match status" value="1"/>
</dbReference>
<protein>
    <recommendedName>
        <fullName evidence="4">Chitooligosaccharide deacetylase</fullName>
    </recommendedName>
    <alternativeName>
        <fullName evidence="6">Nodulation protein B</fullName>
    </alternativeName>
</protein>
<dbReference type="EMBL" id="FWFR01000004">
    <property type="protein sequence ID" value="SLN75978.1"/>
    <property type="molecule type" value="Genomic_DNA"/>
</dbReference>
<evidence type="ECO:0000256" key="6">
    <source>
        <dbReference type="ARBA" id="ARBA00032976"/>
    </source>
</evidence>
<dbReference type="InParanoid" id="A0A1Y5TYM4"/>
<dbReference type="OrthoDB" id="9814639at2"/>
<dbReference type="InterPro" id="IPR011330">
    <property type="entry name" value="Glyco_hydro/deAcase_b/a-brl"/>
</dbReference>
<keyword evidence="5" id="KW-0732">Signal</keyword>
<evidence type="ECO:0000313" key="9">
    <source>
        <dbReference type="Proteomes" id="UP000193200"/>
    </source>
</evidence>
<comment type="similarity">
    <text evidence="3">Belongs to the polysaccharide deacetylase family.</text>
</comment>
<reference evidence="8 9" key="1">
    <citation type="submission" date="2017-03" db="EMBL/GenBank/DDBJ databases">
        <authorList>
            <person name="Afonso C.L."/>
            <person name="Miller P.J."/>
            <person name="Scott M.A."/>
            <person name="Spackman E."/>
            <person name="Goraichik I."/>
            <person name="Dimitrov K.M."/>
            <person name="Suarez D.L."/>
            <person name="Swayne D.E."/>
        </authorList>
    </citation>
    <scope>NUCLEOTIDE SEQUENCE [LARGE SCALE GENOMIC DNA]</scope>
    <source>
        <strain evidence="8 9">CECT 7691</strain>
    </source>
</reference>
<dbReference type="AlphaFoldDB" id="A0A1Y5TYM4"/>
<dbReference type="InterPro" id="IPR051398">
    <property type="entry name" value="Polysacch_Deacetylase"/>
</dbReference>
<evidence type="ECO:0000256" key="5">
    <source>
        <dbReference type="ARBA" id="ARBA00022729"/>
    </source>
</evidence>
<evidence type="ECO:0000256" key="4">
    <source>
        <dbReference type="ARBA" id="ARBA00020071"/>
    </source>
</evidence>